<feature type="region of interest" description="Disordered" evidence="1">
    <location>
        <begin position="62"/>
        <end position="118"/>
    </location>
</feature>
<organism evidence="2 3">
    <name type="scientific">Elysia marginata</name>
    <dbReference type="NCBI Taxonomy" id="1093978"/>
    <lineage>
        <taxon>Eukaryota</taxon>
        <taxon>Metazoa</taxon>
        <taxon>Spiralia</taxon>
        <taxon>Lophotrochozoa</taxon>
        <taxon>Mollusca</taxon>
        <taxon>Gastropoda</taxon>
        <taxon>Heterobranchia</taxon>
        <taxon>Euthyneura</taxon>
        <taxon>Panpulmonata</taxon>
        <taxon>Sacoglossa</taxon>
        <taxon>Placobranchoidea</taxon>
        <taxon>Plakobranchidae</taxon>
        <taxon>Elysia</taxon>
    </lineage>
</organism>
<dbReference type="AlphaFoldDB" id="A0AAV4I1A8"/>
<keyword evidence="3" id="KW-1185">Reference proteome</keyword>
<comment type="caution">
    <text evidence="2">The sequence shown here is derived from an EMBL/GenBank/DDBJ whole genome shotgun (WGS) entry which is preliminary data.</text>
</comment>
<evidence type="ECO:0000313" key="3">
    <source>
        <dbReference type="Proteomes" id="UP000762676"/>
    </source>
</evidence>
<protein>
    <submittedName>
        <fullName evidence="2">Uncharacterized protein</fullName>
    </submittedName>
</protein>
<reference evidence="2 3" key="1">
    <citation type="journal article" date="2021" name="Elife">
        <title>Chloroplast acquisition without the gene transfer in kleptoplastic sea slugs, Plakobranchus ocellatus.</title>
        <authorList>
            <person name="Maeda T."/>
            <person name="Takahashi S."/>
            <person name="Yoshida T."/>
            <person name="Shimamura S."/>
            <person name="Takaki Y."/>
            <person name="Nagai Y."/>
            <person name="Toyoda A."/>
            <person name="Suzuki Y."/>
            <person name="Arimoto A."/>
            <person name="Ishii H."/>
            <person name="Satoh N."/>
            <person name="Nishiyama T."/>
            <person name="Hasebe M."/>
            <person name="Maruyama T."/>
            <person name="Minagawa J."/>
            <person name="Obokata J."/>
            <person name="Shigenobu S."/>
        </authorList>
    </citation>
    <scope>NUCLEOTIDE SEQUENCE [LARGE SCALE GENOMIC DNA]</scope>
</reference>
<evidence type="ECO:0000256" key="1">
    <source>
        <dbReference type="SAM" id="MobiDB-lite"/>
    </source>
</evidence>
<dbReference type="Proteomes" id="UP000762676">
    <property type="component" value="Unassembled WGS sequence"/>
</dbReference>
<dbReference type="EMBL" id="BMAT01002291">
    <property type="protein sequence ID" value="GFS03825.1"/>
    <property type="molecule type" value="Genomic_DNA"/>
</dbReference>
<gene>
    <name evidence="2" type="ORF">ElyMa_001159200</name>
</gene>
<sequence length="118" mass="11919">MVEISHVQQTSTSSISSPIIGLAEAAAVAVVVAASVQTGQPFGAKIKLNEETVKGAKIKLHGETEKKREGMGDGGTKSCGLTDWTVSAPGTDRIGGGTVPPPVQSSIVPPLESSPGIV</sequence>
<accession>A0AAV4I1A8</accession>
<name>A0AAV4I1A8_9GAST</name>
<proteinExistence type="predicted"/>
<evidence type="ECO:0000313" key="2">
    <source>
        <dbReference type="EMBL" id="GFS03825.1"/>
    </source>
</evidence>
<feature type="compositionally biased region" description="Basic and acidic residues" evidence="1">
    <location>
        <begin position="62"/>
        <end position="71"/>
    </location>
</feature>